<name>C5M0F2_PERM5</name>
<dbReference type="AlphaFoldDB" id="C5M0F2"/>
<evidence type="ECO:0008006" key="3">
    <source>
        <dbReference type="Google" id="ProtNLM"/>
    </source>
</evidence>
<organism evidence="2">
    <name type="scientific">Perkinsus marinus (strain ATCC 50983 / TXsc)</name>
    <dbReference type="NCBI Taxonomy" id="423536"/>
    <lineage>
        <taxon>Eukaryota</taxon>
        <taxon>Sar</taxon>
        <taxon>Alveolata</taxon>
        <taxon>Perkinsozoa</taxon>
        <taxon>Perkinsea</taxon>
        <taxon>Perkinsida</taxon>
        <taxon>Perkinsidae</taxon>
        <taxon>Perkinsus</taxon>
    </lineage>
</organism>
<dbReference type="RefSeq" id="XP_002764842.1">
    <property type="nucleotide sequence ID" value="XM_002764796.1"/>
</dbReference>
<protein>
    <recommendedName>
        <fullName evidence="3">Reverse transcriptase domain-containing protein</fullName>
    </recommendedName>
</protein>
<evidence type="ECO:0000313" key="1">
    <source>
        <dbReference type="EMBL" id="EEQ97559.1"/>
    </source>
</evidence>
<sequence>MKLFNTFVSVTSVLPLIVEANKNTLFGYLMCEQNPEEGDFVKRQFEDEILCWSKTTELGRQMHLLYGFESMIQERPSIESHAVQRIWPARDTISACGERQNDGHDIANLQDPTSCPRSGKELKLKAFQKRRTLTLILGGVGKRGRLLVWLNDFLKHRKFRVRCGNSVSETMRPNCGTPQGSVVSPWLFAVLVSQLQDILGANFGYSAAVFRSTYQAVAESRMRYALCTRVAASVRVLAKLQITQNAGARLIIGLPKQTSADLVLRESGLEPINYLLDLAIIGWTLRAQSLFYTHVAQLTLDDWTGLRKLKGRAPLHRFDDVMDELSDIGQGVMKKDGTEKEFKRCAENMLSEFGDGILTVFSDGSKADGRVIINEIRCKKTEPALVCNDVTSVTTESENHSTISAAFGFAALPIANANRRKSRTLGTQNLCHRCKKLQYNAENLK</sequence>
<evidence type="ECO:0000313" key="2">
    <source>
        <dbReference type="Proteomes" id="UP000007800"/>
    </source>
</evidence>
<accession>C5M0F2</accession>
<dbReference type="Proteomes" id="UP000007800">
    <property type="component" value="Unassembled WGS sequence"/>
</dbReference>
<dbReference type="EMBL" id="GG687085">
    <property type="protein sequence ID" value="EEQ97559.1"/>
    <property type="molecule type" value="Genomic_DNA"/>
</dbReference>
<gene>
    <name evidence="1" type="ORF">Pmar_PMAR009258</name>
</gene>
<reference evidence="1 2" key="1">
    <citation type="submission" date="2008-07" db="EMBL/GenBank/DDBJ databases">
        <authorList>
            <person name="El-Sayed N."/>
            <person name="Caler E."/>
            <person name="Inman J."/>
            <person name="Amedeo P."/>
            <person name="Hass B."/>
            <person name="Wortman J."/>
        </authorList>
    </citation>
    <scope>NUCLEOTIDE SEQUENCE [LARGE SCALE GENOMIC DNA]</scope>
    <source>
        <strain evidence="2">ATCC 50983 / TXsc</strain>
    </source>
</reference>
<dbReference type="GeneID" id="9055306"/>
<dbReference type="OrthoDB" id="6769082at2759"/>
<keyword evidence="2" id="KW-1185">Reference proteome</keyword>
<dbReference type="InParanoid" id="C5M0F2"/>
<proteinExistence type="predicted"/>